<sequence length="216" mass="24592">MTNVADEAKQNKFFRFLHGVSERALKGSLDIEQFIRVVQVLLDKKARATNLAEYIAQGCPVVDYVQTMPRAKIRRQKPPELVVDLDTDPFIPEGWAVKGGDHQKGGQFSWDSAAVELWLSPNQQNSKHIEGNKLRKELANQPVLNANVLDFLLANPDIIPYEWKGKAVFFWGTIYRSPSGSSCVRYLYWIGGRWSWHASWLGHDWIGDDPALVSRK</sequence>
<proteinExistence type="predicted"/>
<evidence type="ECO:0000313" key="2">
    <source>
        <dbReference type="Proteomes" id="UP000230796"/>
    </source>
</evidence>
<evidence type="ECO:0000313" key="1">
    <source>
        <dbReference type="EMBL" id="PIR99236.1"/>
    </source>
</evidence>
<accession>A0A2H0VJI1</accession>
<reference evidence="2" key="1">
    <citation type="submission" date="2017-09" db="EMBL/GenBank/DDBJ databases">
        <title>Depth-based differentiation of microbial function through sediment-hosted aquifers and enrichment of novel symbionts in the deep terrestrial subsurface.</title>
        <authorList>
            <person name="Probst A.J."/>
            <person name="Ladd B."/>
            <person name="Jarett J.K."/>
            <person name="Geller-Mcgrath D.E."/>
            <person name="Sieber C.M.K."/>
            <person name="Emerson J.B."/>
            <person name="Anantharaman K."/>
            <person name="Thomas B.C."/>
            <person name="Malmstrom R."/>
            <person name="Stieglmeier M."/>
            <person name="Klingl A."/>
            <person name="Woyke T."/>
            <person name="Ryan C.M."/>
            <person name="Banfield J.F."/>
        </authorList>
    </citation>
    <scope>NUCLEOTIDE SEQUENCE [LARGE SCALE GENOMIC DNA]</scope>
</reference>
<gene>
    <name evidence="1" type="ORF">COT87_00525</name>
</gene>
<dbReference type="Proteomes" id="UP000230796">
    <property type="component" value="Unassembled WGS sequence"/>
</dbReference>
<comment type="caution">
    <text evidence="1">The sequence shown here is derived from an EMBL/GenBank/DDBJ whole genome shotgun (WGS) entry which is preliminary data.</text>
</comment>
<protein>
    <submittedName>
        <fullName evidence="1">Uncharacterized protein</fullName>
    </submittedName>
</protein>
<name>A0A2H0VJI1_9BACT</name>
<dbReference type="AlphaFoldDB" id="A0A2H0VJI1"/>
<organism evidence="1 2">
    <name type="scientific">Candidatus Collierbacteria bacterium CG10_big_fil_rev_8_21_14_0_10_44_9</name>
    <dbReference type="NCBI Taxonomy" id="1974535"/>
    <lineage>
        <taxon>Bacteria</taxon>
        <taxon>Candidatus Collieribacteriota</taxon>
    </lineage>
</organism>
<dbReference type="EMBL" id="PFAF01000007">
    <property type="protein sequence ID" value="PIR99236.1"/>
    <property type="molecule type" value="Genomic_DNA"/>
</dbReference>